<organism evidence="3">
    <name type="scientific">Antheraea proylei nucleopolyhedrovirus</name>
    <dbReference type="NCBI Taxonomy" id="2126611"/>
    <lineage>
        <taxon>Viruses</taxon>
        <taxon>Viruses incertae sedis</taxon>
        <taxon>Naldaviricetes</taxon>
        <taxon>Lefavirales</taxon>
        <taxon>Baculoviridae</taxon>
        <taxon>Alphabaculovirus</taxon>
        <taxon>Alphabaculovirus anpernyi</taxon>
    </lineage>
</organism>
<dbReference type="GO" id="GO:0008083">
    <property type="term" value="F:growth factor activity"/>
    <property type="evidence" value="ECO:0007669"/>
    <property type="project" value="InterPro"/>
</dbReference>
<accession>A0A2Z6C5W1</accession>
<reference evidence="2" key="2">
    <citation type="submission" date="2018-08" db="EMBL/GenBank/DDBJ databases">
        <title>Genetic characterization of an alphabaculovirus causing tiger band disease in the oak tasar silkworm, Antheraea proylei.</title>
        <authorList>
            <person name="Tourangbam S."/>
            <person name="Malcolm F.J."/>
            <person name="Luikham R."/>
            <person name="Kshetrimayum M."/>
            <person name="Yumnam R."/>
            <person name="Rajkumari L."/>
        </authorList>
    </citation>
    <scope>NUCLEOTIDE SEQUENCE</scope>
    <source>
        <strain evidence="2">TkhulenIBD</strain>
    </source>
</reference>
<dbReference type="InterPro" id="IPR008996">
    <property type="entry name" value="IL1/FGF"/>
</dbReference>
<dbReference type="InterPro" id="IPR002209">
    <property type="entry name" value="Fibroblast_GF_fam"/>
</dbReference>
<proteinExistence type="inferred from homology"/>
<dbReference type="Gene3D" id="2.80.10.50">
    <property type="match status" value="1"/>
</dbReference>
<sequence>MHRFVLAALAAASLCQLNAAKDELEHITGTGRLVQLFINHRYLAVRPNGIVEGTSDALSADTVLQRVRGNTRGHILLRNAVTCMHVCLDRCGTMYASATVSSDCFLNEMFTETNHNVLHKVYDRKVTYVALDNVGRARRVQISKHRSLRNMSKYTFIMRKPLNYTVITQCPKHKKVVRHRHCRLL</sequence>
<dbReference type="CDD" id="cd23311">
    <property type="entry name" value="beta-trefoil_FGF_Bnl-like"/>
    <property type="match status" value="1"/>
</dbReference>
<name>A0A2Z6C5W1_NPVAP</name>
<dbReference type="EMBL" id="LC375539">
    <property type="protein sequence ID" value="BBD50886.1"/>
    <property type="molecule type" value="Genomic_DNA"/>
</dbReference>
<comment type="similarity">
    <text evidence="1">Belongs to the heparin-binding growth factors family.</text>
</comment>
<protein>
    <submittedName>
        <fullName evidence="2">Fgf</fullName>
    </submittedName>
    <submittedName>
        <fullName evidence="3">Fibroblast growth factor</fullName>
    </submittedName>
</protein>
<gene>
    <name evidence="3" type="primary">fgf</name>
</gene>
<reference evidence="3" key="1">
    <citation type="submission" date="2018-03" db="EMBL/GenBank/DDBJ databases">
        <title>Whole genome comparison of nucleopolyhedroviruses isolated from saturniine wild silkworms in Asian countries.</title>
        <authorList>
            <person name="Sasaki K."/>
            <person name="Kajiura Z."/>
            <person name="Ponnuvel K.M."/>
            <person name="Kobayashi J."/>
        </authorList>
    </citation>
    <scope>NUCLEOTIDE SEQUENCE</scope>
    <source>
        <strain evidence="3">Manipur</strain>
    </source>
</reference>
<dbReference type="EMBL" id="MH797002">
    <property type="protein sequence ID" value="AYW35469.1"/>
    <property type="molecule type" value="Genomic_DNA"/>
</dbReference>
<dbReference type="SUPFAM" id="SSF50353">
    <property type="entry name" value="Cytokine"/>
    <property type="match status" value="1"/>
</dbReference>
<evidence type="ECO:0000313" key="3">
    <source>
        <dbReference type="EMBL" id="BBD50886.1"/>
    </source>
</evidence>
<evidence type="ECO:0000256" key="1">
    <source>
        <dbReference type="ARBA" id="ARBA00007936"/>
    </source>
</evidence>
<evidence type="ECO:0000313" key="2">
    <source>
        <dbReference type="EMBL" id="AYW35469.1"/>
    </source>
</evidence>
<dbReference type="PANTHER" id="PTHR11486">
    <property type="entry name" value="FIBROBLAST GROWTH FACTOR"/>
    <property type="match status" value="1"/>
</dbReference>
<dbReference type="SMART" id="SM00442">
    <property type="entry name" value="FGF"/>
    <property type="match status" value="1"/>
</dbReference>
<dbReference type="Pfam" id="PF00167">
    <property type="entry name" value="FGF"/>
    <property type="match status" value="1"/>
</dbReference>